<dbReference type="InterPro" id="IPR006005">
    <property type="entry name" value="Glut_synth_ssu1"/>
</dbReference>
<keyword evidence="1" id="KW-0028">Amino-acid biosynthesis</keyword>
<organism evidence="7 8">
    <name type="scientific">Enorma shizhengliae</name>
    <dbReference type="NCBI Taxonomy" id="2606615"/>
    <lineage>
        <taxon>Bacteria</taxon>
        <taxon>Bacillati</taxon>
        <taxon>Actinomycetota</taxon>
        <taxon>Coriobacteriia</taxon>
        <taxon>Coriobacteriales</taxon>
        <taxon>Coriobacteriaceae</taxon>
        <taxon>Enorma</taxon>
    </lineage>
</organism>
<dbReference type="Pfam" id="PF14691">
    <property type="entry name" value="Fer4_20"/>
    <property type="match status" value="1"/>
</dbReference>
<feature type="domain" description="FAD/NAD(P)-binding" evidence="5">
    <location>
        <begin position="156"/>
        <end position="331"/>
    </location>
</feature>
<dbReference type="Proteomes" id="UP000470010">
    <property type="component" value="Unassembled WGS sequence"/>
</dbReference>
<dbReference type="Gene3D" id="3.50.50.60">
    <property type="entry name" value="FAD/NAD(P)-binding domain"/>
    <property type="match status" value="2"/>
</dbReference>
<protein>
    <submittedName>
        <fullName evidence="7">Glutamate synthase small subunit</fullName>
        <ecNumber evidence="7">1.4.1.-</ecNumber>
    </submittedName>
</protein>
<dbReference type="SUPFAM" id="SSF46548">
    <property type="entry name" value="alpha-helical ferredoxin"/>
    <property type="match status" value="1"/>
</dbReference>
<dbReference type="RefSeq" id="WP_144687957.1">
    <property type="nucleotide sequence ID" value="NZ_VLLQ01000003.1"/>
</dbReference>
<feature type="domain" description="Dihydroprymidine dehydrogenase" evidence="6">
    <location>
        <begin position="24"/>
        <end position="140"/>
    </location>
</feature>
<dbReference type="GO" id="GO:0016639">
    <property type="term" value="F:oxidoreductase activity, acting on the CH-NH2 group of donors, NAD or NADP as acceptor"/>
    <property type="evidence" value="ECO:0007669"/>
    <property type="project" value="InterPro"/>
</dbReference>
<dbReference type="InterPro" id="IPR028261">
    <property type="entry name" value="DPD_II"/>
</dbReference>
<dbReference type="NCBIfam" id="TIGR01317">
    <property type="entry name" value="GOGAT_sm_gam"/>
    <property type="match status" value="1"/>
</dbReference>
<dbReference type="InterPro" id="IPR009051">
    <property type="entry name" value="Helical_ferredxn"/>
</dbReference>
<evidence type="ECO:0000313" key="7">
    <source>
        <dbReference type="EMBL" id="MRX80662.1"/>
    </source>
</evidence>
<keyword evidence="3" id="KW-0314">Glutamate biosynthesis</keyword>
<gene>
    <name evidence="7" type="primary">gltD</name>
    <name evidence="7" type="ORF">GJE22_08700</name>
</gene>
<keyword evidence="8" id="KW-1185">Reference proteome</keyword>
<proteinExistence type="predicted"/>
<evidence type="ECO:0000256" key="2">
    <source>
        <dbReference type="ARBA" id="ARBA00023002"/>
    </source>
</evidence>
<accession>A0A7K0GAQ3</accession>
<evidence type="ECO:0000256" key="4">
    <source>
        <dbReference type="ARBA" id="ARBA00029440"/>
    </source>
</evidence>
<name>A0A7K0GAQ3_9ACTN</name>
<evidence type="ECO:0000259" key="6">
    <source>
        <dbReference type="Pfam" id="PF14691"/>
    </source>
</evidence>
<sequence length="543" mass="57155">MGKPGAFLERDREAHELRPVRERVHDYNELYVNLDEDAQRRQASRCMMCGVAFCQMGSTFGSARPSGCPLHNLIPEWNELVYRGRWAEAAERLALTSPLPEFTSRVCPALCEAACNLGRVSDEPTTIHDNERAISDWEWVHGGPRRFEPASKDAPRVAVVGSGPAGLAAAWELARRGAQVTVVERDDRAGGLLMYGIPNMKLPKGVVERRVALMNELGIVFRLGVDASDPTVAADLRFEFDAVVVAAGARAARGLSVEHIDAPGVVYAVDYLTAATRAVLEGTPEAPATPAISAVGLDVVVIGGGDTGNDCVGTAVRQGAKSVRQLEFMPAPPERRLPGNPWPEWPNVRKMDYGQEEAIDLMGEEIRSWGVDTLEVLLDDAGAARGLRVADLDWTSGRPERLAGSERELPAQLVLIACGFTGPERGVFDAFGVAMPAPGEGRPLPRMVSAESHRCELVGTAAGGASGAAESVVGPISAPAPAASSVEAVSVPGAASTGADASSVPAAAAIYAAGDARNGSSLVVNAIADALACAAEVAEYLEL</sequence>
<evidence type="ECO:0000313" key="8">
    <source>
        <dbReference type="Proteomes" id="UP000470010"/>
    </source>
</evidence>
<dbReference type="InterPro" id="IPR036188">
    <property type="entry name" value="FAD/NAD-bd_sf"/>
</dbReference>
<comment type="caution">
    <text evidence="7">The sequence shown here is derived from an EMBL/GenBank/DDBJ whole genome shotgun (WGS) entry which is preliminary data.</text>
</comment>
<evidence type="ECO:0000256" key="3">
    <source>
        <dbReference type="ARBA" id="ARBA00023164"/>
    </source>
</evidence>
<dbReference type="GO" id="GO:0006537">
    <property type="term" value="P:glutamate biosynthetic process"/>
    <property type="evidence" value="ECO:0007669"/>
    <property type="project" value="UniProtKB-KW"/>
</dbReference>
<dbReference type="PANTHER" id="PTHR43100:SF3">
    <property type="entry name" value="FAD_NAD(P)-BINDING DOMAIN-CONTAINING PROTEIN"/>
    <property type="match status" value="1"/>
</dbReference>
<evidence type="ECO:0000259" key="5">
    <source>
        <dbReference type="Pfam" id="PF07992"/>
    </source>
</evidence>
<dbReference type="AlphaFoldDB" id="A0A7K0GAQ3"/>
<dbReference type="EMBL" id="VTFZ01000012">
    <property type="protein sequence ID" value="MRX80662.1"/>
    <property type="molecule type" value="Genomic_DNA"/>
</dbReference>
<dbReference type="Gene3D" id="1.10.1060.10">
    <property type="entry name" value="Alpha-helical ferredoxin"/>
    <property type="match status" value="1"/>
</dbReference>
<keyword evidence="2 7" id="KW-0560">Oxidoreductase</keyword>
<dbReference type="InterPro" id="IPR051394">
    <property type="entry name" value="Glutamate_Synthase"/>
</dbReference>
<dbReference type="PRINTS" id="PR00419">
    <property type="entry name" value="ADXRDTASE"/>
</dbReference>
<dbReference type="Pfam" id="PF07992">
    <property type="entry name" value="Pyr_redox_2"/>
    <property type="match status" value="1"/>
</dbReference>
<dbReference type="EC" id="1.4.1.-" evidence="7"/>
<dbReference type="PANTHER" id="PTHR43100">
    <property type="entry name" value="GLUTAMATE SYNTHASE [NADPH] SMALL CHAIN"/>
    <property type="match status" value="1"/>
</dbReference>
<reference evidence="8" key="1">
    <citation type="submission" date="2019-08" db="EMBL/GenBank/DDBJ databases">
        <title>Arthrobacter sp. nov., isolated from plateau pika and Tibetan wild ass.</title>
        <authorList>
            <person name="Ge Y."/>
        </authorList>
    </citation>
    <scope>NUCLEOTIDE SEQUENCE [LARGE SCALE GENOMIC DNA]</scope>
    <source>
        <strain evidence="8">HF-1365</strain>
    </source>
</reference>
<dbReference type="GO" id="GO:0051536">
    <property type="term" value="F:iron-sulfur cluster binding"/>
    <property type="evidence" value="ECO:0007669"/>
    <property type="project" value="InterPro"/>
</dbReference>
<evidence type="ECO:0000256" key="1">
    <source>
        <dbReference type="ARBA" id="ARBA00022605"/>
    </source>
</evidence>
<dbReference type="InterPro" id="IPR023753">
    <property type="entry name" value="FAD/NAD-binding_dom"/>
</dbReference>
<dbReference type="SUPFAM" id="SSF51971">
    <property type="entry name" value="Nucleotide-binding domain"/>
    <property type="match status" value="1"/>
</dbReference>
<comment type="pathway">
    <text evidence="4">Amino-acid biosynthesis.</text>
</comment>